<evidence type="ECO:0000313" key="19">
    <source>
        <dbReference type="Proteomes" id="UP000198327"/>
    </source>
</evidence>
<evidence type="ECO:0000259" key="16">
    <source>
        <dbReference type="PROSITE" id="PS51198"/>
    </source>
</evidence>
<dbReference type="Gene3D" id="1.10.486.10">
    <property type="entry name" value="PCRA, domain 4"/>
    <property type="match status" value="1"/>
</dbReference>
<dbReference type="InterPro" id="IPR027417">
    <property type="entry name" value="P-loop_NTPase"/>
</dbReference>
<dbReference type="Gene3D" id="1.10.10.160">
    <property type="match status" value="1"/>
</dbReference>
<keyword evidence="10" id="KW-0234">DNA repair</keyword>
<organism evidence="18 19">
    <name type="scientific">Rhodococcoides kyotonense</name>
    <dbReference type="NCBI Taxonomy" id="398843"/>
    <lineage>
        <taxon>Bacteria</taxon>
        <taxon>Bacillati</taxon>
        <taxon>Actinomycetota</taxon>
        <taxon>Actinomycetes</taxon>
        <taxon>Mycobacteriales</taxon>
        <taxon>Nocardiaceae</taxon>
        <taxon>Rhodococcoides</taxon>
    </lineage>
</organism>
<keyword evidence="19" id="KW-1185">Reference proteome</keyword>
<evidence type="ECO:0000256" key="14">
    <source>
        <dbReference type="ARBA" id="ARBA00048988"/>
    </source>
</evidence>
<dbReference type="GO" id="GO:0003677">
    <property type="term" value="F:DNA binding"/>
    <property type="evidence" value="ECO:0007669"/>
    <property type="project" value="UniProtKB-KW"/>
</dbReference>
<dbReference type="GO" id="GO:0005829">
    <property type="term" value="C:cytosol"/>
    <property type="evidence" value="ECO:0007669"/>
    <property type="project" value="TreeGrafter"/>
</dbReference>
<evidence type="ECO:0000256" key="6">
    <source>
        <dbReference type="ARBA" id="ARBA00022806"/>
    </source>
</evidence>
<keyword evidence="5 15" id="KW-0378">Hydrolase</keyword>
<keyword evidence="8 15" id="KW-0067">ATP-binding</keyword>
<evidence type="ECO:0000256" key="3">
    <source>
        <dbReference type="ARBA" id="ARBA00022741"/>
    </source>
</evidence>
<evidence type="ECO:0000256" key="10">
    <source>
        <dbReference type="ARBA" id="ARBA00023204"/>
    </source>
</evidence>
<dbReference type="EC" id="5.6.2.4" evidence="13"/>
<dbReference type="InterPro" id="IPR014017">
    <property type="entry name" value="DNA_helicase_UvrD-like_C"/>
</dbReference>
<feature type="domain" description="UvrD-like helicase C-terminal" evidence="17">
    <location>
        <begin position="347"/>
        <end position="659"/>
    </location>
</feature>
<keyword evidence="11" id="KW-0413">Isomerase</keyword>
<dbReference type="GO" id="GO:0000725">
    <property type="term" value="P:recombinational repair"/>
    <property type="evidence" value="ECO:0007669"/>
    <property type="project" value="TreeGrafter"/>
</dbReference>
<evidence type="ECO:0000256" key="15">
    <source>
        <dbReference type="PROSITE-ProRule" id="PRU00560"/>
    </source>
</evidence>
<keyword evidence="9" id="KW-0238">DNA-binding</keyword>
<dbReference type="InterPro" id="IPR013986">
    <property type="entry name" value="DExx_box_DNA_helicase_dom_sf"/>
</dbReference>
<dbReference type="Pfam" id="PF00580">
    <property type="entry name" value="UvrD-helicase"/>
    <property type="match status" value="1"/>
</dbReference>
<dbReference type="GO" id="GO:0005524">
    <property type="term" value="F:ATP binding"/>
    <property type="evidence" value="ECO:0007669"/>
    <property type="project" value="UniProtKB-UniRule"/>
</dbReference>
<dbReference type="GO" id="GO:0033202">
    <property type="term" value="C:DNA helicase complex"/>
    <property type="evidence" value="ECO:0007669"/>
    <property type="project" value="TreeGrafter"/>
</dbReference>
<keyword evidence="2" id="KW-0540">Nuclease</keyword>
<comment type="catalytic activity">
    <reaction evidence="12">
        <text>Couples ATP hydrolysis with the unwinding of duplex DNA by translocating in the 3'-5' direction.</text>
        <dbReference type="EC" id="5.6.2.4"/>
    </reaction>
</comment>
<keyword evidence="3 15" id="KW-0547">Nucleotide-binding</keyword>
<accession>A0A239LUT7</accession>
<name>A0A239LUT7_9NOCA</name>
<keyword evidence="6 15" id="KW-0347">Helicase</keyword>
<evidence type="ECO:0000256" key="2">
    <source>
        <dbReference type="ARBA" id="ARBA00022722"/>
    </source>
</evidence>
<evidence type="ECO:0000256" key="4">
    <source>
        <dbReference type="ARBA" id="ARBA00022763"/>
    </source>
</evidence>
<evidence type="ECO:0000256" key="1">
    <source>
        <dbReference type="ARBA" id="ARBA00009922"/>
    </source>
</evidence>
<dbReference type="PROSITE" id="PS51217">
    <property type="entry name" value="UVRD_HELICASE_CTER"/>
    <property type="match status" value="1"/>
</dbReference>
<dbReference type="PANTHER" id="PTHR11070:SF59">
    <property type="entry name" value="DNA 3'-5' HELICASE"/>
    <property type="match status" value="1"/>
</dbReference>
<dbReference type="InterPro" id="IPR014016">
    <property type="entry name" value="UvrD-like_ATP-bd"/>
</dbReference>
<evidence type="ECO:0000259" key="17">
    <source>
        <dbReference type="PROSITE" id="PS51217"/>
    </source>
</evidence>
<dbReference type="InterPro" id="IPR011604">
    <property type="entry name" value="PDDEXK-like_dom_sf"/>
</dbReference>
<gene>
    <name evidence="18" type="ORF">SAMN05421642_11472</name>
</gene>
<dbReference type="STRING" id="398843.A3K89_15530"/>
<evidence type="ECO:0000256" key="13">
    <source>
        <dbReference type="ARBA" id="ARBA00034808"/>
    </source>
</evidence>
<dbReference type="GO" id="GO:0004527">
    <property type="term" value="F:exonuclease activity"/>
    <property type="evidence" value="ECO:0007669"/>
    <property type="project" value="UniProtKB-KW"/>
</dbReference>
<evidence type="ECO:0000256" key="12">
    <source>
        <dbReference type="ARBA" id="ARBA00034617"/>
    </source>
</evidence>
<dbReference type="AlphaFoldDB" id="A0A239LUT7"/>
<proteinExistence type="inferred from homology"/>
<evidence type="ECO:0000256" key="11">
    <source>
        <dbReference type="ARBA" id="ARBA00023235"/>
    </source>
</evidence>
<evidence type="ECO:0000256" key="8">
    <source>
        <dbReference type="ARBA" id="ARBA00022840"/>
    </source>
</evidence>
<comment type="catalytic activity">
    <reaction evidence="14">
        <text>ATP + H2O = ADP + phosphate + H(+)</text>
        <dbReference type="Rhea" id="RHEA:13065"/>
        <dbReference type="ChEBI" id="CHEBI:15377"/>
        <dbReference type="ChEBI" id="CHEBI:15378"/>
        <dbReference type="ChEBI" id="CHEBI:30616"/>
        <dbReference type="ChEBI" id="CHEBI:43474"/>
        <dbReference type="ChEBI" id="CHEBI:456216"/>
        <dbReference type="EC" id="5.6.2.4"/>
    </reaction>
</comment>
<dbReference type="GO" id="GO:0043138">
    <property type="term" value="F:3'-5' DNA helicase activity"/>
    <property type="evidence" value="ECO:0007669"/>
    <property type="project" value="UniProtKB-EC"/>
</dbReference>
<sequence>MDGIAGATLVRAPRVPQARRTWTGDAGRLLVGSSDAAAAAADGAAAWRPWQVLGGPGTGKTSLIADYAVSRIAHGDPESVLVLTQSKRASVRMREQITAGLFAGELPVRATREPLVRTVHSYAFAVLRLQAAIHGNPPPRLLTGAEQDAVVREMLRGDIDDGATDWPERLRPALGLSGFATAVRDLMLRSVERGIGPEDLVKLGRKHAREEWVAVGKFAARYEQAMLLRGAVGMEAAGASAPGLDAAELIGSALMAFATDPDLLRSERARIRHLVVDDAQHLDPQAAQLVRAIGINTDSTVVAGDPDQSVFTFRGADPSFVADLAEPGDPRRVMLTHNFRSDPVVARVAHAVAGRLPGLARHRGAEAVGSPSYGEAEAIVRVHTSAAKEATAVADVMRRAHLVDGMPWSEMAVVVRSVPRVVAPLRRALQAAGVPVVTPASELPLHRQHGTVGLLLVLRAMVDESFDGEDALALLSGPIGGADPVALRRLRRGVRRIELASGGERDSSELLRAALIGAGAWSANPAVVKAESAWMTQLSEVEAAPLRRVLSVVRKAAAVARRGRGVEDVLWAAWQGSGLERRWASVSAWGGSAGAQADRDLDAVVALFDAAASYVDRLPQARLGGFVDYITQQQIPGTRISAAAATDAVTILSAHSAAGREWELVAVPGVQEGLWPGLRARGSLLGTEALVDLTSGMGDAASLIDGRLSRTAPLLAEERKLFMVACSRARSVLLVSAVDSTTGDADLVRSRFVDELLGGDSDEQVPDGTARDGTARDDTTERVLALPMVVAELRSVVCDPVVSEENPAKRDRAAAQLARLAAAGVKGAHPDEWFGLAGVSTDAPLWHLDDGPVPLSPSTVEQLTTCPLRWMLDRHGGNDGANTHAVTGTLVHTLVQAVAGTMPPEQVRRALESAWDAVDLGSQWFSRRELDRTATMLDTFETWLRGSRGELTEAGVEVTVQGVLPARSADEPAVALRGRIDRLEHDTEGRPVVIDVKTAKNALSKEDARSHNQLATYQVAAAAGAIEGEPAAQPGGARLVYVAKPHNKDGATQRIQEAPSPETLEEWRDIVHAAASATRGPDFTAYVNDGCRHCPVKSSCPAHETGRQVTDG</sequence>
<evidence type="ECO:0000256" key="7">
    <source>
        <dbReference type="ARBA" id="ARBA00022839"/>
    </source>
</evidence>
<dbReference type="Pfam" id="PF12705">
    <property type="entry name" value="PDDEXK_1"/>
    <property type="match status" value="1"/>
</dbReference>
<keyword evidence="4" id="KW-0227">DNA damage</keyword>
<protein>
    <recommendedName>
        <fullName evidence="13">DNA 3'-5' helicase</fullName>
        <ecNumber evidence="13">5.6.2.4</ecNumber>
    </recommendedName>
</protein>
<comment type="similarity">
    <text evidence="1">Belongs to the helicase family. UvrD subfamily.</text>
</comment>
<evidence type="ECO:0000256" key="5">
    <source>
        <dbReference type="ARBA" id="ARBA00022801"/>
    </source>
</evidence>
<evidence type="ECO:0000313" key="18">
    <source>
        <dbReference type="EMBL" id="SNT33469.1"/>
    </source>
</evidence>
<dbReference type="PROSITE" id="PS51198">
    <property type="entry name" value="UVRD_HELICASE_ATP_BIND"/>
    <property type="match status" value="1"/>
</dbReference>
<dbReference type="InterPro" id="IPR000212">
    <property type="entry name" value="DNA_helicase_UvrD/REP"/>
</dbReference>
<dbReference type="SUPFAM" id="SSF52540">
    <property type="entry name" value="P-loop containing nucleoside triphosphate hydrolases"/>
    <property type="match status" value="1"/>
</dbReference>
<dbReference type="Proteomes" id="UP000198327">
    <property type="component" value="Unassembled WGS sequence"/>
</dbReference>
<reference evidence="19" key="1">
    <citation type="submission" date="2017-06" db="EMBL/GenBank/DDBJ databases">
        <authorList>
            <person name="Varghese N."/>
            <person name="Submissions S."/>
        </authorList>
    </citation>
    <scope>NUCLEOTIDE SEQUENCE [LARGE SCALE GENOMIC DNA]</scope>
    <source>
        <strain evidence="19">JCM 23211</strain>
    </source>
</reference>
<dbReference type="Gene3D" id="3.40.50.300">
    <property type="entry name" value="P-loop containing nucleotide triphosphate hydrolases"/>
    <property type="match status" value="2"/>
</dbReference>
<evidence type="ECO:0000256" key="9">
    <source>
        <dbReference type="ARBA" id="ARBA00023125"/>
    </source>
</evidence>
<dbReference type="Pfam" id="PF13361">
    <property type="entry name" value="UvrD_C"/>
    <property type="match status" value="1"/>
</dbReference>
<dbReference type="PANTHER" id="PTHR11070">
    <property type="entry name" value="UVRD / RECB / PCRA DNA HELICASE FAMILY MEMBER"/>
    <property type="match status" value="1"/>
</dbReference>
<keyword evidence="7" id="KW-0269">Exonuclease</keyword>
<dbReference type="EMBL" id="FZOW01000014">
    <property type="protein sequence ID" value="SNT33469.1"/>
    <property type="molecule type" value="Genomic_DNA"/>
</dbReference>
<dbReference type="RefSeq" id="WP_176444416.1">
    <property type="nucleotide sequence ID" value="NZ_FZOW01000014.1"/>
</dbReference>
<dbReference type="Gene3D" id="3.90.320.10">
    <property type="match status" value="1"/>
</dbReference>
<feature type="binding site" evidence="15">
    <location>
        <begin position="54"/>
        <end position="61"/>
    </location>
    <ligand>
        <name>ATP</name>
        <dbReference type="ChEBI" id="CHEBI:30616"/>
    </ligand>
</feature>
<dbReference type="InterPro" id="IPR038726">
    <property type="entry name" value="PDDEXK_AddAB-type"/>
</dbReference>
<feature type="domain" description="UvrD-like helicase ATP-binding" evidence="16">
    <location>
        <begin position="33"/>
        <end position="342"/>
    </location>
</feature>